<dbReference type="InterPro" id="IPR025287">
    <property type="entry name" value="WAK_GUB"/>
</dbReference>
<feature type="domain" description="Protein kinase" evidence="15">
    <location>
        <begin position="419"/>
        <end position="700"/>
    </location>
</feature>
<keyword evidence="4" id="KW-0808">Transferase</keyword>
<evidence type="ECO:0000256" key="10">
    <source>
        <dbReference type="ARBA" id="ARBA00023180"/>
    </source>
</evidence>
<evidence type="ECO:0000256" key="9">
    <source>
        <dbReference type="ARBA" id="ARBA00023157"/>
    </source>
</evidence>
<dbReference type="FunFam" id="1.10.510.10:FF:000084">
    <property type="entry name" value="Wall-associated receptor kinase 2"/>
    <property type="match status" value="1"/>
</dbReference>
<evidence type="ECO:0000256" key="1">
    <source>
        <dbReference type="ARBA" id="ARBA00004479"/>
    </source>
</evidence>
<dbReference type="PROSITE" id="PS50026">
    <property type="entry name" value="EGF_3"/>
    <property type="match status" value="1"/>
</dbReference>
<evidence type="ECO:0000259" key="15">
    <source>
        <dbReference type="PROSITE" id="PS50011"/>
    </source>
</evidence>
<dbReference type="InterPro" id="IPR017441">
    <property type="entry name" value="Protein_kinase_ATP_BS"/>
</dbReference>
<dbReference type="PROSITE" id="PS01187">
    <property type="entry name" value="EGF_CA"/>
    <property type="match status" value="1"/>
</dbReference>
<feature type="domain" description="EGF-like" evidence="16">
    <location>
        <begin position="295"/>
        <end position="336"/>
    </location>
</feature>
<dbReference type="InterPro" id="IPR000152">
    <property type="entry name" value="EGF-type_Asp/Asn_hydroxyl_site"/>
</dbReference>
<dbReference type="InterPro" id="IPR001881">
    <property type="entry name" value="EGF-like_Ca-bd_dom"/>
</dbReference>
<accession>A0A1B6Q8S6</accession>
<evidence type="ECO:0000256" key="11">
    <source>
        <dbReference type="PROSITE-ProRule" id="PRU00076"/>
    </source>
</evidence>
<dbReference type="PANTHER" id="PTHR27005:SF253">
    <property type="entry name" value="PROTEIN KINASE DOMAIN-CONTAINING PROTEIN"/>
    <property type="match status" value="1"/>
</dbReference>
<dbReference type="InParanoid" id="A0A1B6Q8S6"/>
<feature type="transmembrane region" description="Helical" evidence="13">
    <location>
        <begin position="344"/>
        <end position="369"/>
    </location>
</feature>
<dbReference type="GO" id="GO:0007166">
    <property type="term" value="P:cell surface receptor signaling pathway"/>
    <property type="evidence" value="ECO:0000318"/>
    <property type="project" value="GO_Central"/>
</dbReference>
<reference evidence="17 18" key="1">
    <citation type="journal article" date="2009" name="Nature">
        <title>The Sorghum bicolor genome and the diversification of grasses.</title>
        <authorList>
            <person name="Paterson A.H."/>
            <person name="Bowers J.E."/>
            <person name="Bruggmann R."/>
            <person name="Dubchak I."/>
            <person name="Grimwood J."/>
            <person name="Gundlach H."/>
            <person name="Haberer G."/>
            <person name="Hellsten U."/>
            <person name="Mitros T."/>
            <person name="Poliakov A."/>
            <person name="Schmutz J."/>
            <person name="Spannagl M."/>
            <person name="Tang H."/>
            <person name="Wang X."/>
            <person name="Wicker T."/>
            <person name="Bharti A.K."/>
            <person name="Chapman J."/>
            <person name="Feltus F.A."/>
            <person name="Gowik U."/>
            <person name="Grigoriev I.V."/>
            <person name="Lyons E."/>
            <person name="Maher C.A."/>
            <person name="Martis M."/>
            <person name="Narechania A."/>
            <person name="Otillar R.P."/>
            <person name="Penning B.W."/>
            <person name="Salamov A.A."/>
            <person name="Wang Y."/>
            <person name="Zhang L."/>
            <person name="Carpita N.C."/>
            <person name="Freeling M."/>
            <person name="Gingle A.R."/>
            <person name="Hash C.T."/>
            <person name="Keller B."/>
            <person name="Klein P."/>
            <person name="Kresovich S."/>
            <person name="McCann M.C."/>
            <person name="Ming R."/>
            <person name="Peterson D.G."/>
            <person name="Mehboob-ur-Rahman"/>
            <person name="Ware D."/>
            <person name="Westhoff P."/>
            <person name="Mayer K.F."/>
            <person name="Messing J."/>
            <person name="Rokhsar D.S."/>
        </authorList>
    </citation>
    <scope>NUCLEOTIDE SEQUENCE [LARGE SCALE GENOMIC DNA]</scope>
    <source>
        <strain evidence="18">cv. BTx623</strain>
    </source>
</reference>
<dbReference type="Gene3D" id="2.10.25.10">
    <property type="entry name" value="Laminin"/>
    <property type="match status" value="2"/>
</dbReference>
<evidence type="ECO:0000256" key="14">
    <source>
        <dbReference type="SAM" id="SignalP"/>
    </source>
</evidence>
<dbReference type="InterPro" id="IPR018097">
    <property type="entry name" value="EGF_Ca-bd_CS"/>
</dbReference>
<dbReference type="Pfam" id="PF07645">
    <property type="entry name" value="EGF_CA"/>
    <property type="match status" value="1"/>
</dbReference>
<evidence type="ECO:0000256" key="4">
    <source>
        <dbReference type="ARBA" id="ARBA00022679"/>
    </source>
</evidence>
<keyword evidence="13" id="KW-1133">Transmembrane helix</keyword>
<dbReference type="SMART" id="SM00220">
    <property type="entry name" value="S_TKc"/>
    <property type="match status" value="1"/>
</dbReference>
<dbReference type="EMBL" id="CM000761">
    <property type="protein sequence ID" value="KXG34328.1"/>
    <property type="molecule type" value="Genomic_DNA"/>
</dbReference>
<dbReference type="PANTHER" id="PTHR27005">
    <property type="entry name" value="WALL-ASSOCIATED RECEPTOR KINASE-LIKE 21"/>
    <property type="match status" value="1"/>
</dbReference>
<evidence type="ECO:0008006" key="19">
    <source>
        <dbReference type="Google" id="ProtNLM"/>
    </source>
</evidence>
<dbReference type="SUPFAM" id="SSF57196">
    <property type="entry name" value="EGF/Laminin"/>
    <property type="match status" value="1"/>
</dbReference>
<dbReference type="Pfam" id="PF07714">
    <property type="entry name" value="PK_Tyr_Ser-Thr"/>
    <property type="match status" value="1"/>
</dbReference>
<keyword evidence="10" id="KW-0325">Glycoprotein</keyword>
<dbReference type="PROSITE" id="PS50011">
    <property type="entry name" value="PROTEIN_KINASE_DOM"/>
    <property type="match status" value="1"/>
</dbReference>
<evidence type="ECO:0000313" key="17">
    <source>
        <dbReference type="EMBL" id="KXG34328.1"/>
    </source>
</evidence>
<evidence type="ECO:0000256" key="2">
    <source>
        <dbReference type="ARBA" id="ARBA00022527"/>
    </source>
</evidence>
<reference evidence="18" key="2">
    <citation type="journal article" date="2018" name="Plant J.">
        <title>The Sorghum bicolor reference genome: improved assembly, gene annotations, a transcriptome atlas, and signatures of genome organization.</title>
        <authorList>
            <person name="McCormick R.F."/>
            <person name="Truong S.K."/>
            <person name="Sreedasyam A."/>
            <person name="Jenkins J."/>
            <person name="Shu S."/>
            <person name="Sims D."/>
            <person name="Kennedy M."/>
            <person name="Amirebrahimi M."/>
            <person name="Weers B.D."/>
            <person name="McKinley B."/>
            <person name="Mattison A."/>
            <person name="Morishige D.T."/>
            <person name="Grimwood J."/>
            <person name="Schmutz J."/>
            <person name="Mullet J.E."/>
        </authorList>
    </citation>
    <scope>NUCLEOTIDE SEQUENCE [LARGE SCALE GENOMIC DNA]</scope>
    <source>
        <strain evidence="18">cv. BTx623</strain>
    </source>
</reference>
<protein>
    <recommendedName>
        <fullName evidence="19">Protein kinase domain-containing protein</fullName>
    </recommendedName>
</protein>
<evidence type="ECO:0000256" key="7">
    <source>
        <dbReference type="ARBA" id="ARBA00022777"/>
    </source>
</evidence>
<dbReference type="Gene3D" id="3.30.200.20">
    <property type="entry name" value="Phosphorylase Kinase, domain 1"/>
    <property type="match status" value="1"/>
</dbReference>
<dbReference type="GO" id="GO:0005886">
    <property type="term" value="C:plasma membrane"/>
    <property type="evidence" value="ECO:0000318"/>
    <property type="project" value="GO_Central"/>
</dbReference>
<keyword evidence="8 12" id="KW-0067">ATP-binding</keyword>
<evidence type="ECO:0000256" key="13">
    <source>
        <dbReference type="SAM" id="Phobius"/>
    </source>
</evidence>
<sequence>MMTKYSPARLLSIRSLLLCLPAVWVLAATAGVPPAHRPASCQSRCGEVDIPYPFGVGDDCAINDGFNLSCSLVNGTERPFSGPFEVTKISMADAKAWIKMNISWWCYDSDTSQMRQGTWGGNFTNSAFRFSHEDNKIFVIGCNTLAYITSEYYSIGCLSRCYGEPRNMSSCSPGSGCCEADVPDNMGYCKSYFNPDYNDTNTCGYTVVMEAKAFSYSTTYRSSSSFWHANNGTVPVVMDWRITFETCELAQLNLSSYACVSNNSKCVNTTNGPGYRCKCLDGYQGNPHVSNGCTDIDECQSNMNNCKARGATCENTQGSYKCLCPRGKTMIDDRCMANQKSSSWVIPVVGSSVGLVALVITITCAYLILQRRKLHHIKQRYFQQHGGMLLFEEMKSQQGNSIAFKIFSEAELQEATDKFDEKRVLGQGGHGTVYKGLLKGNVEVAVKRCMSIDEQHKKEFGKEMLILSQINHRNIVKLLGCCLEVQVPMLVYEFIPNGTLFQLIHGNHGRQISLATRVQIAHQSAEALAYLHSWASPPILHGDVKSSNILIDGDYTAKVSDFGASILAPTDESQFVTLVQGTCGYLDPEYMQTCHLTDKSDVYSFGVVLLELLTRKKPFNLDAPEDEKSLALRFIYVTKEGRLEEILDDQIKNDENMEFLEEIAELAKQCLEISGVNRPSMREVSERLDRLRKVMQHPWEQQQNPEEMELLLGESSLASSEIVNSGILSIEKKAARNLESGR</sequence>
<dbReference type="CDD" id="cd00054">
    <property type="entry name" value="EGF_CA"/>
    <property type="match status" value="1"/>
</dbReference>
<dbReference type="InterPro" id="IPR049883">
    <property type="entry name" value="NOTCH1_EGF-like"/>
</dbReference>
<dbReference type="AlphaFoldDB" id="A0A1B6Q8S6"/>
<feature type="signal peptide" evidence="14">
    <location>
        <begin position="1"/>
        <end position="27"/>
    </location>
</feature>
<dbReference type="InterPro" id="IPR008271">
    <property type="entry name" value="Ser/Thr_kinase_AS"/>
</dbReference>
<keyword evidence="18" id="KW-1185">Reference proteome</keyword>
<dbReference type="FunCoup" id="A0A1B6Q8S6">
    <property type="interactions" value="10"/>
</dbReference>
<evidence type="ECO:0000256" key="5">
    <source>
        <dbReference type="ARBA" id="ARBA00022729"/>
    </source>
</evidence>
<dbReference type="PROSITE" id="PS00108">
    <property type="entry name" value="PROTEIN_KINASE_ST"/>
    <property type="match status" value="1"/>
</dbReference>
<comment type="subcellular location">
    <subcellularLocation>
        <location evidence="1">Membrane</location>
        <topology evidence="1">Single-pass type I membrane protein</topology>
    </subcellularLocation>
</comment>
<dbReference type="GO" id="GO:0004674">
    <property type="term" value="F:protein serine/threonine kinase activity"/>
    <property type="evidence" value="ECO:0007669"/>
    <property type="project" value="UniProtKB-KW"/>
</dbReference>
<dbReference type="SMART" id="SM00179">
    <property type="entry name" value="EGF_CA"/>
    <property type="match status" value="2"/>
</dbReference>
<evidence type="ECO:0000256" key="3">
    <source>
        <dbReference type="ARBA" id="ARBA00022536"/>
    </source>
</evidence>
<dbReference type="OrthoDB" id="4062651at2759"/>
<dbReference type="FunFam" id="2.10.25.10:FF:000002">
    <property type="entry name" value="Latent-transforming growth factor beta-binding protein 3"/>
    <property type="match status" value="1"/>
</dbReference>
<comment type="caution">
    <text evidence="11">Lacks conserved residue(s) required for the propagation of feature annotation.</text>
</comment>
<dbReference type="Proteomes" id="UP000000768">
    <property type="component" value="Chromosome 2"/>
</dbReference>
<evidence type="ECO:0000313" key="18">
    <source>
        <dbReference type="Proteomes" id="UP000000768"/>
    </source>
</evidence>
<organism evidence="17 18">
    <name type="scientific">Sorghum bicolor</name>
    <name type="common">Sorghum</name>
    <name type="synonym">Sorghum vulgare</name>
    <dbReference type="NCBI Taxonomy" id="4558"/>
    <lineage>
        <taxon>Eukaryota</taxon>
        <taxon>Viridiplantae</taxon>
        <taxon>Streptophyta</taxon>
        <taxon>Embryophyta</taxon>
        <taxon>Tracheophyta</taxon>
        <taxon>Spermatophyta</taxon>
        <taxon>Magnoliopsida</taxon>
        <taxon>Liliopsida</taxon>
        <taxon>Poales</taxon>
        <taxon>Poaceae</taxon>
        <taxon>PACMAD clade</taxon>
        <taxon>Panicoideae</taxon>
        <taxon>Andropogonodae</taxon>
        <taxon>Andropogoneae</taxon>
        <taxon>Sorghinae</taxon>
        <taxon>Sorghum</taxon>
    </lineage>
</organism>
<feature type="binding site" evidence="12">
    <location>
        <position position="447"/>
    </location>
    <ligand>
        <name>ATP</name>
        <dbReference type="ChEBI" id="CHEBI:30616"/>
    </ligand>
</feature>
<dbReference type="eggNOG" id="ENOG502QQPF">
    <property type="taxonomic scope" value="Eukaryota"/>
</dbReference>
<dbReference type="InterPro" id="IPR001245">
    <property type="entry name" value="Ser-Thr/Tyr_kinase_cat_dom"/>
</dbReference>
<dbReference type="Gramene" id="KXG34328">
    <property type="protein sequence ID" value="KXG34328"/>
    <property type="gene ID" value="SORBI_3002G023000"/>
</dbReference>
<dbReference type="SUPFAM" id="SSF56112">
    <property type="entry name" value="Protein kinase-like (PK-like)"/>
    <property type="match status" value="1"/>
</dbReference>
<keyword evidence="6 12" id="KW-0547">Nucleotide-binding</keyword>
<proteinExistence type="predicted"/>
<dbReference type="GO" id="GO:0030247">
    <property type="term" value="F:polysaccharide binding"/>
    <property type="evidence" value="ECO:0007669"/>
    <property type="project" value="InterPro"/>
</dbReference>
<keyword evidence="2" id="KW-0723">Serine/threonine-protein kinase</keyword>
<feature type="chain" id="PRO_5008589444" description="Protein kinase domain-containing protein" evidence="14">
    <location>
        <begin position="28"/>
        <end position="742"/>
    </location>
</feature>
<dbReference type="STRING" id="4558.A0A1B6Q8S6"/>
<dbReference type="PROSITE" id="PS00010">
    <property type="entry name" value="ASX_HYDROXYL"/>
    <property type="match status" value="1"/>
</dbReference>
<name>A0A1B6Q8S6_SORBI</name>
<evidence type="ECO:0000256" key="12">
    <source>
        <dbReference type="PROSITE-ProRule" id="PRU10141"/>
    </source>
</evidence>
<dbReference type="GO" id="GO:0005524">
    <property type="term" value="F:ATP binding"/>
    <property type="evidence" value="ECO:0007669"/>
    <property type="project" value="UniProtKB-UniRule"/>
</dbReference>
<evidence type="ECO:0000256" key="6">
    <source>
        <dbReference type="ARBA" id="ARBA00022741"/>
    </source>
</evidence>
<keyword evidence="5 14" id="KW-0732">Signal</keyword>
<dbReference type="OMA" id="EAGCCKL"/>
<dbReference type="FunFam" id="3.30.200.20:FF:000459">
    <property type="entry name" value="Wall-associated receptor kinase-like 8"/>
    <property type="match status" value="1"/>
</dbReference>
<dbReference type="Gene3D" id="1.10.510.10">
    <property type="entry name" value="Transferase(Phosphotransferase) domain 1"/>
    <property type="match status" value="1"/>
</dbReference>
<keyword evidence="7" id="KW-0418">Kinase</keyword>
<gene>
    <name evidence="17" type="ORF">SORBI_3002G023000</name>
</gene>
<dbReference type="SMART" id="SM00181">
    <property type="entry name" value="EGF"/>
    <property type="match status" value="2"/>
</dbReference>
<keyword evidence="3 11" id="KW-0245">EGF-like domain</keyword>
<keyword evidence="13" id="KW-0472">Membrane</keyword>
<dbReference type="InterPro" id="IPR000742">
    <property type="entry name" value="EGF"/>
</dbReference>
<evidence type="ECO:0000259" key="16">
    <source>
        <dbReference type="PROSITE" id="PS50026"/>
    </source>
</evidence>
<dbReference type="InterPro" id="IPR045274">
    <property type="entry name" value="WAK-like"/>
</dbReference>
<dbReference type="Pfam" id="PF13947">
    <property type="entry name" value="GUB_WAK_bind"/>
    <property type="match status" value="1"/>
</dbReference>
<dbReference type="InterPro" id="IPR000719">
    <property type="entry name" value="Prot_kinase_dom"/>
</dbReference>
<dbReference type="CDD" id="cd00053">
    <property type="entry name" value="EGF"/>
    <property type="match status" value="1"/>
</dbReference>
<dbReference type="CDD" id="cd14066">
    <property type="entry name" value="STKc_IRAK"/>
    <property type="match status" value="1"/>
</dbReference>
<dbReference type="InterPro" id="IPR011009">
    <property type="entry name" value="Kinase-like_dom_sf"/>
</dbReference>
<evidence type="ECO:0000256" key="8">
    <source>
        <dbReference type="ARBA" id="ARBA00022840"/>
    </source>
</evidence>
<dbReference type="ExpressionAtlas" id="A0A1B6Q8S6">
    <property type="expression patterns" value="baseline and differential"/>
</dbReference>
<keyword evidence="9" id="KW-1015">Disulfide bond</keyword>
<dbReference type="PROSITE" id="PS00107">
    <property type="entry name" value="PROTEIN_KINASE_ATP"/>
    <property type="match status" value="1"/>
</dbReference>
<keyword evidence="13" id="KW-0812">Transmembrane</keyword>
<dbReference type="GO" id="GO:0005509">
    <property type="term" value="F:calcium ion binding"/>
    <property type="evidence" value="ECO:0007669"/>
    <property type="project" value="InterPro"/>
</dbReference>